<gene>
    <name evidence="1" type="ORF">O6H91_04G061800</name>
</gene>
<evidence type="ECO:0000313" key="1">
    <source>
        <dbReference type="EMBL" id="KAJ7558927.1"/>
    </source>
</evidence>
<proteinExistence type="predicted"/>
<protein>
    <submittedName>
        <fullName evidence="1">Uncharacterized protein</fullName>
    </submittedName>
</protein>
<sequence length="618" mass="69011">MASEEVAADLADGLSSERGSATKKEKTIPPAGLMKAIIRAGENMETPQKGNQVVFHYTTRTTDGVVVESTKSNLGGRDVPLKLILGKSKMLKGWEEGLMSMCKGEVSMLKIIPELHYGDPEWPVPVPDDFPKDQILVFEIELLDFRSVKVVTDDFGILKEVIIHGQGWETPREPYEVKVRITGKVPREGKIFFQKDQEPFHFTFGKNEVPNGLEKAIATMTRGEIAKIFLSPPYITGASAIPDLPLEADDLEFKVELLQVIQVRDMVGDGRLIKRRLRDGKGEFPVDCPLQDSVLRIHYKGILPDDGGKVFCDTRVDNDGEPLEFGSGEGRVPEGLEMCVKLMLPGELALVSSVSGFAYDKFPRPDGVPDGANVQWEVELLSFEAVKDWTGMNFKQIMDDVEKIKGTGNRLFKESKFDLAKAKYEKVQVLREFNHVNPQDDEEGAIFAQTRNLLNLNVAACHQKLGDPSKSIEWCNKVLEGNPHHVKALYRRGVAYTARGDFEEAHSDFETMKRIDKSSEQDANAAIIKLQKKKQDAEAKARKQFKGLFDKKPGEISSVSSTDVKPDGPEETVHPETKPPEDLPEVEEQTLHPGKFWRLFNSGTSFFKNIARKGCAIL</sequence>
<accession>A0ACC2DXH3</accession>
<evidence type="ECO:0000313" key="2">
    <source>
        <dbReference type="Proteomes" id="UP001162992"/>
    </source>
</evidence>
<keyword evidence="2" id="KW-1185">Reference proteome</keyword>
<organism evidence="1 2">
    <name type="scientific">Diphasiastrum complanatum</name>
    <name type="common">Issler's clubmoss</name>
    <name type="synonym">Lycopodium complanatum</name>
    <dbReference type="NCBI Taxonomy" id="34168"/>
    <lineage>
        <taxon>Eukaryota</taxon>
        <taxon>Viridiplantae</taxon>
        <taxon>Streptophyta</taxon>
        <taxon>Embryophyta</taxon>
        <taxon>Tracheophyta</taxon>
        <taxon>Lycopodiopsida</taxon>
        <taxon>Lycopodiales</taxon>
        <taxon>Lycopodiaceae</taxon>
        <taxon>Lycopodioideae</taxon>
        <taxon>Diphasiastrum</taxon>
    </lineage>
</organism>
<comment type="caution">
    <text evidence="1">The sequence shown here is derived from an EMBL/GenBank/DDBJ whole genome shotgun (WGS) entry which is preliminary data.</text>
</comment>
<dbReference type="EMBL" id="CM055095">
    <property type="protein sequence ID" value="KAJ7558927.1"/>
    <property type="molecule type" value="Genomic_DNA"/>
</dbReference>
<dbReference type="Proteomes" id="UP001162992">
    <property type="component" value="Chromosome 4"/>
</dbReference>
<reference evidence="2" key="1">
    <citation type="journal article" date="2024" name="Proc. Natl. Acad. Sci. U.S.A.">
        <title>Extraordinary preservation of gene collinearity over three hundred million years revealed in homosporous lycophytes.</title>
        <authorList>
            <person name="Li C."/>
            <person name="Wickell D."/>
            <person name="Kuo L.Y."/>
            <person name="Chen X."/>
            <person name="Nie B."/>
            <person name="Liao X."/>
            <person name="Peng D."/>
            <person name="Ji J."/>
            <person name="Jenkins J."/>
            <person name="Williams M."/>
            <person name="Shu S."/>
            <person name="Plott C."/>
            <person name="Barry K."/>
            <person name="Rajasekar S."/>
            <person name="Grimwood J."/>
            <person name="Han X."/>
            <person name="Sun S."/>
            <person name="Hou Z."/>
            <person name="He W."/>
            <person name="Dai G."/>
            <person name="Sun C."/>
            <person name="Schmutz J."/>
            <person name="Leebens-Mack J.H."/>
            <person name="Li F.W."/>
            <person name="Wang L."/>
        </authorList>
    </citation>
    <scope>NUCLEOTIDE SEQUENCE [LARGE SCALE GENOMIC DNA]</scope>
    <source>
        <strain evidence="2">cv. PW_Plant_1</strain>
    </source>
</reference>
<name>A0ACC2DXH3_DIPCM</name>